<dbReference type="SUPFAM" id="SSF90123">
    <property type="entry name" value="ABC transporter transmembrane region"/>
    <property type="match status" value="1"/>
</dbReference>
<dbReference type="EMBL" id="CP032452">
    <property type="protein sequence ID" value="QEZ69466.1"/>
    <property type="molecule type" value="Genomic_DNA"/>
</dbReference>
<feature type="transmembrane region" description="Helical" evidence="9">
    <location>
        <begin position="21"/>
        <end position="41"/>
    </location>
</feature>
<dbReference type="SUPFAM" id="SSF52540">
    <property type="entry name" value="P-loop containing nucleoside triphosphate hydrolases"/>
    <property type="match status" value="1"/>
</dbReference>
<dbReference type="EMBL" id="CP032452">
    <property type="protein sequence ID" value="QEZ69592.1"/>
    <property type="molecule type" value="Genomic_DNA"/>
</dbReference>
<keyword evidence="3" id="KW-1003">Cell membrane</keyword>
<dbReference type="PANTHER" id="PTHR43394">
    <property type="entry name" value="ATP-DEPENDENT PERMEASE MDL1, MITOCHONDRIAL"/>
    <property type="match status" value="1"/>
</dbReference>
<dbReference type="CDD" id="cd07346">
    <property type="entry name" value="ABC_6TM_exporters"/>
    <property type="match status" value="1"/>
</dbReference>
<dbReference type="SMART" id="SM00382">
    <property type="entry name" value="AAA"/>
    <property type="match status" value="1"/>
</dbReference>
<evidence type="ECO:0000313" key="13">
    <source>
        <dbReference type="EMBL" id="QEZ69592.1"/>
    </source>
</evidence>
<keyword evidence="4 9" id="KW-0812">Transmembrane</keyword>
<keyword evidence="8 9" id="KW-0472">Membrane</keyword>
<dbReference type="PROSITE" id="PS50929">
    <property type="entry name" value="ABC_TM1F"/>
    <property type="match status" value="1"/>
</dbReference>
<dbReference type="Pfam" id="PF00664">
    <property type="entry name" value="ABC_membrane"/>
    <property type="match status" value="1"/>
</dbReference>
<dbReference type="GO" id="GO:0005886">
    <property type="term" value="C:plasma membrane"/>
    <property type="evidence" value="ECO:0007669"/>
    <property type="project" value="UniProtKB-SubCell"/>
</dbReference>
<feature type="domain" description="ABC transmembrane type-1" evidence="11">
    <location>
        <begin position="25"/>
        <end position="307"/>
    </location>
</feature>
<dbReference type="InterPro" id="IPR027417">
    <property type="entry name" value="P-loop_NTPase"/>
</dbReference>
<evidence type="ECO:0000256" key="5">
    <source>
        <dbReference type="ARBA" id="ARBA00022741"/>
    </source>
</evidence>
<dbReference type="InterPro" id="IPR003593">
    <property type="entry name" value="AAA+_ATPase"/>
</dbReference>
<feature type="domain" description="ABC transporter" evidence="10">
    <location>
        <begin position="342"/>
        <end position="576"/>
    </location>
</feature>
<keyword evidence="6 12" id="KW-0067">ATP-binding</keyword>
<dbReference type="PROSITE" id="PS50893">
    <property type="entry name" value="ABC_TRANSPORTER_2"/>
    <property type="match status" value="1"/>
</dbReference>
<evidence type="ECO:0000256" key="8">
    <source>
        <dbReference type="ARBA" id="ARBA00023136"/>
    </source>
</evidence>
<dbReference type="PROSITE" id="PS00211">
    <property type="entry name" value="ABC_TRANSPORTER_1"/>
    <property type="match status" value="1"/>
</dbReference>
<evidence type="ECO:0000256" key="6">
    <source>
        <dbReference type="ARBA" id="ARBA00022840"/>
    </source>
</evidence>
<evidence type="ECO:0000313" key="14">
    <source>
        <dbReference type="Proteomes" id="UP000326961"/>
    </source>
</evidence>
<dbReference type="InterPro" id="IPR003439">
    <property type="entry name" value="ABC_transporter-like_ATP-bd"/>
</dbReference>
<dbReference type="AlphaFoldDB" id="A0A5P3XGL4"/>
<dbReference type="InterPro" id="IPR036640">
    <property type="entry name" value="ABC1_TM_sf"/>
</dbReference>
<dbReference type="InterPro" id="IPR017871">
    <property type="entry name" value="ABC_transporter-like_CS"/>
</dbReference>
<keyword evidence="5" id="KW-0547">Nucleotide-binding</keyword>
<protein>
    <submittedName>
        <fullName evidence="12">ABC transporter ATP-binding protein</fullName>
    </submittedName>
</protein>
<dbReference type="InterPro" id="IPR011527">
    <property type="entry name" value="ABC1_TM_dom"/>
</dbReference>
<proteinExistence type="predicted"/>
<evidence type="ECO:0000256" key="2">
    <source>
        <dbReference type="ARBA" id="ARBA00022448"/>
    </source>
</evidence>
<accession>A0A5P3XGL4</accession>
<keyword evidence="7 9" id="KW-1133">Transmembrane helix</keyword>
<dbReference type="GO" id="GO:0015421">
    <property type="term" value="F:ABC-type oligopeptide transporter activity"/>
    <property type="evidence" value="ECO:0007669"/>
    <property type="project" value="TreeGrafter"/>
</dbReference>
<comment type="subcellular location">
    <subcellularLocation>
        <location evidence="1">Cell membrane</location>
        <topology evidence="1">Multi-pass membrane protein</topology>
    </subcellularLocation>
</comment>
<feature type="transmembrane region" description="Helical" evidence="9">
    <location>
        <begin position="139"/>
        <end position="158"/>
    </location>
</feature>
<sequence>MSKMRKNNLIRFLKIAFKKNKFNAIMAFPLMLITSGLSLFMPQITKMILDDAIKNSNINLLFKLIIIYVGITLILNVLSLFLDYIYSKMKNRVSLMFKIKLVRHLAKLSGDYYTNIKTGNILNILENDMYVVENLGSELLFSLIVDFFTAVIALVFLIKMQVDLLIIIIAIQIAILFSQSKFTKLIASKNEEIREKSGDIANINQEYISNIMNVVISKSNLKFFKEYLKKERNIFKTSVQLDMAFSASVASGSILSTFITVATYGYGGYKIINGTMTFGELIAFQQYTGMLISPCMNIIRSNIQIQQAKTSVNRIFTVLDEPIKISNNNSGIRCSKKFVGDIDFNQVNFSYEDKCSILNNINLEFKNGQVTALVGSSGCGKSTISKLIFRLWDVENGDITIDGVSIKDYNLNNIRKNISIITQDSLLFDDTIINNLIFDKKYIDEHKIHNICKCVGAYDFINDLPNGFNTIVGEKGVKLSGGQKQRIAIARTLLSDSKIIVFDEATSALDNISQSIILENINKYLIDKTIIVIAHRLSTVKNADNIYVMDKGTIVESGSHEELVLNKGCYYNLLNEKSGEEVFA</sequence>
<dbReference type="PANTHER" id="PTHR43394:SF1">
    <property type="entry name" value="ATP-BINDING CASSETTE SUB-FAMILY B MEMBER 10, MITOCHONDRIAL"/>
    <property type="match status" value="1"/>
</dbReference>
<reference evidence="12 14" key="1">
    <citation type="submission" date="2018-09" db="EMBL/GenBank/DDBJ databases">
        <title>A clostridial neurotoxin that targets Anopheles mosquitoes.</title>
        <authorList>
            <person name="Contreras E."/>
            <person name="Masuyer G."/>
            <person name="Qureshi N."/>
            <person name="Chawla S."/>
            <person name="Lim H.L."/>
            <person name="Chen J."/>
            <person name="Stenmark P."/>
            <person name="Gill S."/>
        </authorList>
    </citation>
    <scope>NUCLEOTIDE SEQUENCE [LARGE SCALE GENOMIC DNA]</scope>
    <source>
        <strain evidence="12 14">Cbm</strain>
    </source>
</reference>
<evidence type="ECO:0000259" key="11">
    <source>
        <dbReference type="PROSITE" id="PS50929"/>
    </source>
</evidence>
<evidence type="ECO:0000256" key="1">
    <source>
        <dbReference type="ARBA" id="ARBA00004651"/>
    </source>
</evidence>
<dbReference type="FunFam" id="3.40.50.300:FF:000221">
    <property type="entry name" value="Multidrug ABC transporter ATP-binding protein"/>
    <property type="match status" value="1"/>
</dbReference>
<evidence type="ECO:0000313" key="12">
    <source>
        <dbReference type="EMBL" id="QEZ69466.1"/>
    </source>
</evidence>
<dbReference type="InterPro" id="IPR039421">
    <property type="entry name" value="Type_1_exporter"/>
</dbReference>
<dbReference type="Proteomes" id="UP000326961">
    <property type="component" value="Chromosome"/>
</dbReference>
<organism evidence="12 14">
    <name type="scientific">Paraclostridium bifermentans</name>
    <name type="common">Clostridium bifermentans</name>
    <dbReference type="NCBI Taxonomy" id="1490"/>
    <lineage>
        <taxon>Bacteria</taxon>
        <taxon>Bacillati</taxon>
        <taxon>Bacillota</taxon>
        <taxon>Clostridia</taxon>
        <taxon>Peptostreptococcales</taxon>
        <taxon>Peptostreptococcaceae</taxon>
        <taxon>Paraclostridium</taxon>
    </lineage>
</organism>
<dbReference type="Pfam" id="PF00005">
    <property type="entry name" value="ABC_tran"/>
    <property type="match status" value="1"/>
</dbReference>
<name>A0A5P3XGL4_PARBF</name>
<dbReference type="Gene3D" id="1.20.1560.10">
    <property type="entry name" value="ABC transporter type 1, transmembrane domain"/>
    <property type="match status" value="1"/>
</dbReference>
<evidence type="ECO:0000259" key="10">
    <source>
        <dbReference type="PROSITE" id="PS50893"/>
    </source>
</evidence>
<keyword evidence="2" id="KW-0813">Transport</keyword>
<gene>
    <name evidence="12" type="ORF">D4A35_11440</name>
    <name evidence="13" type="ORF">D4A35_12135</name>
</gene>
<evidence type="ECO:0000256" key="4">
    <source>
        <dbReference type="ARBA" id="ARBA00022692"/>
    </source>
</evidence>
<dbReference type="Gene3D" id="3.40.50.300">
    <property type="entry name" value="P-loop containing nucleotide triphosphate hydrolases"/>
    <property type="match status" value="1"/>
</dbReference>
<dbReference type="GO" id="GO:0005524">
    <property type="term" value="F:ATP binding"/>
    <property type="evidence" value="ECO:0007669"/>
    <property type="project" value="UniProtKB-KW"/>
</dbReference>
<evidence type="ECO:0000256" key="3">
    <source>
        <dbReference type="ARBA" id="ARBA00022475"/>
    </source>
</evidence>
<evidence type="ECO:0000256" key="9">
    <source>
        <dbReference type="SAM" id="Phobius"/>
    </source>
</evidence>
<dbReference type="GO" id="GO:0016887">
    <property type="term" value="F:ATP hydrolysis activity"/>
    <property type="evidence" value="ECO:0007669"/>
    <property type="project" value="InterPro"/>
</dbReference>
<evidence type="ECO:0000256" key="7">
    <source>
        <dbReference type="ARBA" id="ARBA00022989"/>
    </source>
</evidence>
<feature type="transmembrane region" description="Helical" evidence="9">
    <location>
        <begin position="164"/>
        <end position="187"/>
    </location>
</feature>
<feature type="transmembrane region" description="Helical" evidence="9">
    <location>
        <begin position="61"/>
        <end position="86"/>
    </location>
</feature>